<reference evidence="2 3" key="1">
    <citation type="submission" date="2019-02" db="EMBL/GenBank/DDBJ databases">
        <title>Genome sequencing of the rare red list fungi Antrodiella citrinella (Flaviporus citrinellus).</title>
        <authorList>
            <person name="Buettner E."/>
            <person name="Kellner H."/>
        </authorList>
    </citation>
    <scope>NUCLEOTIDE SEQUENCE [LARGE SCALE GENOMIC DNA]</scope>
    <source>
        <strain evidence="2 3">DSM 108506</strain>
    </source>
</reference>
<evidence type="ECO:0000313" key="3">
    <source>
        <dbReference type="Proteomes" id="UP000308730"/>
    </source>
</evidence>
<evidence type="ECO:0000256" key="1">
    <source>
        <dbReference type="SAM" id="MobiDB-lite"/>
    </source>
</evidence>
<gene>
    <name evidence="2" type="ORF">EUX98_g4710</name>
</gene>
<dbReference type="AlphaFoldDB" id="A0A4S4MV56"/>
<dbReference type="EMBL" id="SGPM01000122">
    <property type="protein sequence ID" value="THH29467.1"/>
    <property type="molecule type" value="Genomic_DNA"/>
</dbReference>
<organism evidence="2 3">
    <name type="scientific">Antrodiella citrinella</name>
    <dbReference type="NCBI Taxonomy" id="2447956"/>
    <lineage>
        <taxon>Eukaryota</taxon>
        <taxon>Fungi</taxon>
        <taxon>Dikarya</taxon>
        <taxon>Basidiomycota</taxon>
        <taxon>Agaricomycotina</taxon>
        <taxon>Agaricomycetes</taxon>
        <taxon>Polyporales</taxon>
        <taxon>Steccherinaceae</taxon>
        <taxon>Antrodiella</taxon>
    </lineage>
</organism>
<evidence type="ECO:0000313" key="2">
    <source>
        <dbReference type="EMBL" id="THH29467.1"/>
    </source>
</evidence>
<dbReference type="Proteomes" id="UP000308730">
    <property type="component" value="Unassembled WGS sequence"/>
</dbReference>
<dbReference type="OrthoDB" id="3639251at2759"/>
<feature type="compositionally biased region" description="Polar residues" evidence="1">
    <location>
        <begin position="15"/>
        <end position="24"/>
    </location>
</feature>
<keyword evidence="3" id="KW-1185">Reference proteome</keyword>
<name>A0A4S4MV56_9APHY</name>
<protein>
    <submittedName>
        <fullName evidence="2">Uncharacterized protein</fullName>
    </submittedName>
</protein>
<proteinExistence type="predicted"/>
<feature type="region of interest" description="Disordered" evidence="1">
    <location>
        <begin position="1"/>
        <end position="28"/>
    </location>
</feature>
<comment type="caution">
    <text evidence="2">The sequence shown here is derived from an EMBL/GenBank/DDBJ whole genome shotgun (WGS) entry which is preliminary data.</text>
</comment>
<accession>A0A4S4MV56</accession>
<sequence length="67" mass="7633">MSDTEKSQPLEKSLTLDSDATSTGIPEKRPLSSYIWDTWNKSPEERRFLAKLDACLLTYAALSYFSK</sequence>